<organism evidence="1">
    <name type="scientific">marine sediment metagenome</name>
    <dbReference type="NCBI Taxonomy" id="412755"/>
    <lineage>
        <taxon>unclassified sequences</taxon>
        <taxon>metagenomes</taxon>
        <taxon>ecological metagenomes</taxon>
    </lineage>
</organism>
<proteinExistence type="predicted"/>
<dbReference type="EMBL" id="LAZR01010636">
    <property type="protein sequence ID" value="KKM65922.1"/>
    <property type="molecule type" value="Genomic_DNA"/>
</dbReference>
<reference evidence="1" key="1">
    <citation type="journal article" date="2015" name="Nature">
        <title>Complex archaea that bridge the gap between prokaryotes and eukaryotes.</title>
        <authorList>
            <person name="Spang A."/>
            <person name="Saw J.H."/>
            <person name="Jorgensen S.L."/>
            <person name="Zaremba-Niedzwiedzka K."/>
            <person name="Martijn J."/>
            <person name="Lind A.E."/>
            <person name="van Eijk R."/>
            <person name="Schleper C."/>
            <person name="Guy L."/>
            <person name="Ettema T.J."/>
        </authorList>
    </citation>
    <scope>NUCLEOTIDE SEQUENCE</scope>
</reference>
<comment type="caution">
    <text evidence="1">The sequence shown here is derived from an EMBL/GenBank/DDBJ whole genome shotgun (WGS) entry which is preliminary data.</text>
</comment>
<evidence type="ECO:0000313" key="1">
    <source>
        <dbReference type="EMBL" id="KKM65922.1"/>
    </source>
</evidence>
<name>A0A0F9M9Y0_9ZZZZ</name>
<dbReference type="AlphaFoldDB" id="A0A0F9M9Y0"/>
<sequence length="69" mass="8101">METLIELQQTKDKLAKGNVIEKGSECFDCIFVEDCECKSLFRTRKGFKCLDCGRKFEISLKDLYKEREL</sequence>
<protein>
    <submittedName>
        <fullName evidence="1">Uncharacterized protein</fullName>
    </submittedName>
</protein>
<accession>A0A0F9M9Y0</accession>
<gene>
    <name evidence="1" type="ORF">LCGC14_1486490</name>
</gene>